<accession>A0ABP9TG86</accession>
<sequence length="198" mass="20288">MAAGRLVGVPAVKIPATIAAEVATPVMGRAATAAGFALLSIFWPGATNQVLAYSLAAFMVISAKFLWDYASAPSAPKRVRGLYAVAAVGMILAGLVMAFRPETVVIGIAAAAAWIIAGVLEIVVYIRHRAGFVPFKDQLVTGFVSLGAGAALLLGLDMDAHALLGLAGGGAILLAVFELISAFGLRHAAKETETGLWS</sequence>
<proteinExistence type="predicted"/>
<comment type="caution">
    <text evidence="2">The sequence shown here is derived from an EMBL/GenBank/DDBJ whole genome shotgun (WGS) entry which is preliminary data.</text>
</comment>
<dbReference type="InterPro" id="IPR005325">
    <property type="entry name" value="DUF308_memb"/>
</dbReference>
<name>A0ABP9TG86_9MICC</name>
<dbReference type="Pfam" id="PF03729">
    <property type="entry name" value="DUF308"/>
    <property type="match status" value="1"/>
</dbReference>
<keyword evidence="1" id="KW-0472">Membrane</keyword>
<evidence type="ECO:0000313" key="2">
    <source>
        <dbReference type="EMBL" id="GAA5225974.1"/>
    </source>
</evidence>
<feature type="transmembrane region" description="Helical" evidence="1">
    <location>
        <begin position="79"/>
        <end position="99"/>
    </location>
</feature>
<gene>
    <name evidence="2" type="ORF">GCM10025778_05040</name>
</gene>
<feature type="transmembrane region" description="Helical" evidence="1">
    <location>
        <begin position="105"/>
        <end position="126"/>
    </location>
</feature>
<dbReference type="Proteomes" id="UP001501257">
    <property type="component" value="Unassembled WGS sequence"/>
</dbReference>
<evidence type="ECO:0000256" key="1">
    <source>
        <dbReference type="SAM" id="Phobius"/>
    </source>
</evidence>
<protein>
    <recommendedName>
        <fullName evidence="4">DUF308 domain-containing protein</fullName>
    </recommendedName>
</protein>
<organism evidence="2 3">
    <name type="scientific">Paeniglutamicibacter antarcticus</name>
    <dbReference type="NCBI Taxonomy" id="494023"/>
    <lineage>
        <taxon>Bacteria</taxon>
        <taxon>Bacillati</taxon>
        <taxon>Actinomycetota</taxon>
        <taxon>Actinomycetes</taxon>
        <taxon>Micrococcales</taxon>
        <taxon>Micrococcaceae</taxon>
        <taxon>Paeniglutamicibacter</taxon>
    </lineage>
</organism>
<feature type="transmembrane region" description="Helical" evidence="1">
    <location>
        <begin position="50"/>
        <end position="67"/>
    </location>
</feature>
<keyword evidence="1" id="KW-0812">Transmembrane</keyword>
<feature type="transmembrane region" description="Helical" evidence="1">
    <location>
        <begin position="162"/>
        <end position="185"/>
    </location>
</feature>
<keyword evidence="1" id="KW-1133">Transmembrane helix</keyword>
<keyword evidence="3" id="KW-1185">Reference proteome</keyword>
<dbReference type="EMBL" id="BAABLK010000009">
    <property type="protein sequence ID" value="GAA5225974.1"/>
    <property type="molecule type" value="Genomic_DNA"/>
</dbReference>
<reference evidence="3" key="1">
    <citation type="journal article" date="2019" name="Int. J. Syst. Evol. Microbiol.">
        <title>The Global Catalogue of Microorganisms (GCM) 10K type strain sequencing project: providing services to taxonomists for standard genome sequencing and annotation.</title>
        <authorList>
            <consortium name="The Broad Institute Genomics Platform"/>
            <consortium name="The Broad Institute Genome Sequencing Center for Infectious Disease"/>
            <person name="Wu L."/>
            <person name="Ma J."/>
        </authorList>
    </citation>
    <scope>NUCLEOTIDE SEQUENCE [LARGE SCALE GENOMIC DNA]</scope>
    <source>
        <strain evidence="3">JCM 18952</strain>
    </source>
</reference>
<evidence type="ECO:0000313" key="3">
    <source>
        <dbReference type="Proteomes" id="UP001501257"/>
    </source>
</evidence>
<evidence type="ECO:0008006" key="4">
    <source>
        <dbReference type="Google" id="ProtNLM"/>
    </source>
</evidence>
<feature type="transmembrane region" description="Helical" evidence="1">
    <location>
        <begin position="138"/>
        <end position="156"/>
    </location>
</feature>